<feature type="domain" description="GPI inositol-deacylase PGAP1-like alpha/beta" evidence="1">
    <location>
        <begin position="146"/>
        <end position="312"/>
    </location>
</feature>
<evidence type="ECO:0000259" key="1">
    <source>
        <dbReference type="Pfam" id="PF07819"/>
    </source>
</evidence>
<dbReference type="RefSeq" id="WP_394850830.1">
    <property type="nucleotide sequence ID" value="NZ_CP089982.1"/>
</dbReference>
<sequence>MASKKTRNDGDDLRGASRLAVEATKSVTDLVEAMHHAIGGGPDLLGRPLAVPVRLMTAPVYGSIRAITKLVGVTLDVALAQLQPLLGERTPGPEREAVIAALNGVLGDYLAKTGNPLAIEMRLHHEGHPLTLDEASLRESLSRVGGKLLVLVHGSSMNDLQWLRRGHDHGAALARDLGYTPVYLHYNSGLHISANGRSLADLLERAVLAWPAPIDELVLLGHSMGGLVSRSACYYGEVANHVWRSKLRKMICLGSPHHGAPLERGGNWVDVLLGISRYSEALTRLGQIRSCGVTDMRFGNVVDEHWEGVDRFAFGKDTRTPLPLPEGVACYAVAATTGLDAGGKLPGDGLVPVDSALGRHIKPELTLAFPEAHRSIAYGTGHLDLLDRPEVYRTIASWLASEPITPAGTIST</sequence>
<gene>
    <name evidence="2" type="ORF">LZC95_25655</name>
</gene>
<dbReference type="EMBL" id="CP089982">
    <property type="protein sequence ID" value="WXB00188.1"/>
    <property type="molecule type" value="Genomic_DNA"/>
</dbReference>
<name>A0ABZ2KNG0_9BACT</name>
<evidence type="ECO:0000313" key="3">
    <source>
        <dbReference type="Proteomes" id="UP001379533"/>
    </source>
</evidence>
<accession>A0ABZ2KNG0</accession>
<keyword evidence="3" id="KW-1185">Reference proteome</keyword>
<proteinExistence type="predicted"/>
<evidence type="ECO:0000313" key="2">
    <source>
        <dbReference type="EMBL" id="WXB00188.1"/>
    </source>
</evidence>
<reference evidence="2 3" key="1">
    <citation type="submission" date="2021-12" db="EMBL/GenBank/DDBJ databases">
        <title>Discovery of the Pendulisporaceae a myxobacterial family with distinct sporulation behavior and unique specialized metabolism.</title>
        <authorList>
            <person name="Garcia R."/>
            <person name="Popoff A."/>
            <person name="Bader C.D."/>
            <person name="Loehr J."/>
            <person name="Walesch S."/>
            <person name="Walt C."/>
            <person name="Boldt J."/>
            <person name="Bunk B."/>
            <person name="Haeckl F.J.F.P.J."/>
            <person name="Gunesch A.P."/>
            <person name="Birkelbach J."/>
            <person name="Nuebel U."/>
            <person name="Pietschmann T."/>
            <person name="Bach T."/>
            <person name="Mueller R."/>
        </authorList>
    </citation>
    <scope>NUCLEOTIDE SEQUENCE [LARGE SCALE GENOMIC DNA]</scope>
    <source>
        <strain evidence="2 3">MSr12523</strain>
    </source>
</reference>
<dbReference type="Pfam" id="PF07819">
    <property type="entry name" value="PGAP1"/>
    <property type="match status" value="1"/>
</dbReference>
<dbReference type="Gene3D" id="3.40.50.1820">
    <property type="entry name" value="alpha/beta hydrolase"/>
    <property type="match status" value="1"/>
</dbReference>
<dbReference type="InterPro" id="IPR029058">
    <property type="entry name" value="AB_hydrolase_fold"/>
</dbReference>
<protein>
    <submittedName>
        <fullName evidence="2">GPI inositol-deacylase</fullName>
    </submittedName>
</protein>
<dbReference type="Proteomes" id="UP001379533">
    <property type="component" value="Chromosome"/>
</dbReference>
<organism evidence="2 3">
    <name type="scientific">Pendulispora brunnea</name>
    <dbReference type="NCBI Taxonomy" id="2905690"/>
    <lineage>
        <taxon>Bacteria</taxon>
        <taxon>Pseudomonadati</taxon>
        <taxon>Myxococcota</taxon>
        <taxon>Myxococcia</taxon>
        <taxon>Myxococcales</taxon>
        <taxon>Sorangiineae</taxon>
        <taxon>Pendulisporaceae</taxon>
        <taxon>Pendulispora</taxon>
    </lineage>
</organism>
<dbReference type="SUPFAM" id="SSF53474">
    <property type="entry name" value="alpha/beta-Hydrolases"/>
    <property type="match status" value="1"/>
</dbReference>
<dbReference type="InterPro" id="IPR012908">
    <property type="entry name" value="PGAP1-ab_dom-like"/>
</dbReference>